<sequence>MEQKSIGFITGGSLKTGFLVRLTVPADAIQEGGFVVVQSGNYKFYGLITDLRLKASDPRFSEEKNEVRLQQDIAVLLNAKTLYTELEILPSLMQKVGPEPGTAEYAQYSQSVDSHPIPVKTLPAHHAIVRIANAFDVWEIFGDPKDKKKFTIGMTREQNHPIAIDLEKFTKRSSGIFGATGTGKSYLTRLILAGLIHSKLASVLIFDMHDEYSFGDTSPDTNIRVPGLKEKLGSQVKVCTLGIGTEIKKKLRPDFDLVIEQQDILPEDVEMLSRELNLRETTSNTLAALVRSFGEKKWFKAFMELKAGSGEGTLEAWALESKIFPQAAESLQGKLARVYNKPYILEKAPINCIQQIIETLQSGCSVVLSFGKYQSDLDYLLVTNILTRKIREAWEKQTNDFHGGIGKQPTPLVIAIEEAHKLLNREMAAQTSFAMIAREMRKYFVTLLVIDQRPSQIYDEVMSQLGTRISGWLGDDADISAVLSGLAGRDALRGMLSRLQPKEEVLLLGYGVPMPLPVRSRRYDEDFWKDLLGDQKTNPQIKKSNIDWMFPDV</sequence>
<dbReference type="PANTHER" id="PTHR42957:SF1">
    <property type="entry name" value="HELICASE MJ1565-RELATED"/>
    <property type="match status" value="1"/>
</dbReference>
<dbReference type="OrthoDB" id="9806951at2"/>
<evidence type="ECO:0000259" key="1">
    <source>
        <dbReference type="Pfam" id="PF01935"/>
    </source>
</evidence>
<dbReference type="GO" id="GO:0004386">
    <property type="term" value="F:helicase activity"/>
    <property type="evidence" value="ECO:0007669"/>
    <property type="project" value="UniProtKB-KW"/>
</dbReference>
<evidence type="ECO:0000313" key="3">
    <source>
        <dbReference type="Proteomes" id="UP000053370"/>
    </source>
</evidence>
<dbReference type="Gene3D" id="3.40.50.300">
    <property type="entry name" value="P-loop containing nucleotide triphosphate hydrolases"/>
    <property type="match status" value="2"/>
</dbReference>
<dbReference type="STRING" id="1678840.ATC1_12309"/>
<dbReference type="EMBL" id="DF968180">
    <property type="protein sequence ID" value="GAP39774.1"/>
    <property type="molecule type" value="Genomic_DNA"/>
</dbReference>
<dbReference type="InterPro" id="IPR008571">
    <property type="entry name" value="HerA-like"/>
</dbReference>
<dbReference type="AlphaFoldDB" id="A0A0K8PB84"/>
<keyword evidence="2" id="KW-0067">ATP-binding</keyword>
<dbReference type="RefSeq" id="WP_062278488.1">
    <property type="nucleotide sequence ID" value="NZ_DF968180.1"/>
</dbReference>
<gene>
    <name evidence="2" type="ORF">ATC1_12309</name>
</gene>
<organism evidence="2">
    <name type="scientific">Flexilinea flocculi</name>
    <dbReference type="NCBI Taxonomy" id="1678840"/>
    <lineage>
        <taxon>Bacteria</taxon>
        <taxon>Bacillati</taxon>
        <taxon>Chloroflexota</taxon>
        <taxon>Anaerolineae</taxon>
        <taxon>Anaerolineales</taxon>
        <taxon>Anaerolineaceae</taxon>
        <taxon>Flexilinea</taxon>
    </lineage>
</organism>
<dbReference type="Proteomes" id="UP000053370">
    <property type="component" value="Unassembled WGS sequence"/>
</dbReference>
<dbReference type="Pfam" id="PF01935">
    <property type="entry name" value="DUF87"/>
    <property type="match status" value="1"/>
</dbReference>
<keyword evidence="2" id="KW-0547">Nucleotide-binding</keyword>
<evidence type="ECO:0000313" key="2">
    <source>
        <dbReference type="EMBL" id="GAP39774.1"/>
    </source>
</evidence>
<proteinExistence type="predicted"/>
<reference evidence="2" key="1">
    <citation type="journal article" date="2015" name="Genome Announc.">
        <title>Draft Genome Sequence of Anaerolineae Strain TC1, a Novel Isolate from a Methanogenic Wastewater Treatment System.</title>
        <authorList>
            <person name="Matsuura N."/>
            <person name="Tourlousse D.M."/>
            <person name="Sun L."/>
            <person name="Toyonaga M."/>
            <person name="Kuroda K."/>
            <person name="Ohashi A."/>
            <person name="Cruz R."/>
            <person name="Yamaguchi T."/>
            <person name="Sekiguchi Y."/>
        </authorList>
    </citation>
    <scope>NUCLEOTIDE SEQUENCE [LARGE SCALE GENOMIC DNA]</scope>
    <source>
        <strain evidence="2">TC1</strain>
    </source>
</reference>
<dbReference type="InterPro" id="IPR002789">
    <property type="entry name" value="HerA_central"/>
</dbReference>
<protein>
    <submittedName>
        <fullName evidence="2">Archaeal DNA helicase HerA</fullName>
    </submittedName>
</protein>
<name>A0A0K8PB84_9CHLR</name>
<dbReference type="SUPFAM" id="SSF52540">
    <property type="entry name" value="P-loop containing nucleoside triphosphate hydrolases"/>
    <property type="match status" value="1"/>
</dbReference>
<keyword evidence="2" id="KW-0378">Hydrolase</keyword>
<accession>A0A0K8PB84</accession>
<keyword evidence="2" id="KW-0347">Helicase</keyword>
<keyword evidence="3" id="KW-1185">Reference proteome</keyword>
<dbReference type="PANTHER" id="PTHR42957">
    <property type="entry name" value="HELICASE MJ1565-RELATED"/>
    <property type="match status" value="1"/>
</dbReference>
<dbReference type="InterPro" id="IPR027417">
    <property type="entry name" value="P-loop_NTPase"/>
</dbReference>
<feature type="domain" description="Helicase HerA central" evidence="1">
    <location>
        <begin position="152"/>
        <end position="390"/>
    </location>
</feature>